<comment type="caution">
    <text evidence="11">Lacks conserved residue(s) required for the propagation of feature annotation.</text>
</comment>
<evidence type="ECO:0000256" key="11">
    <source>
        <dbReference type="PROSITE-ProRule" id="PRU00169"/>
    </source>
</evidence>
<dbReference type="CDD" id="cd17546">
    <property type="entry name" value="REC_hyHK_CKI1_RcsC-like"/>
    <property type="match status" value="1"/>
</dbReference>
<dbReference type="Pfam" id="PF00512">
    <property type="entry name" value="HisKA"/>
    <property type="match status" value="1"/>
</dbReference>
<dbReference type="EC" id="2.7.13.3" evidence="2"/>
<dbReference type="GO" id="GO:0000155">
    <property type="term" value="F:phosphorelay sensor kinase activity"/>
    <property type="evidence" value="ECO:0007669"/>
    <property type="project" value="InterPro"/>
</dbReference>
<evidence type="ECO:0000313" key="16">
    <source>
        <dbReference type="EMBL" id="QDH80878.1"/>
    </source>
</evidence>
<feature type="signal peptide" evidence="13">
    <location>
        <begin position="1"/>
        <end position="21"/>
    </location>
</feature>
<keyword evidence="13" id="KW-0732">Signal</keyword>
<dbReference type="FunFam" id="1.10.287.130:FF:000002">
    <property type="entry name" value="Two-component osmosensing histidine kinase"/>
    <property type="match status" value="1"/>
</dbReference>
<feature type="domain" description="Histidine kinase" evidence="14">
    <location>
        <begin position="401"/>
        <end position="623"/>
    </location>
</feature>
<dbReference type="PROSITE" id="PS50110">
    <property type="entry name" value="RESPONSE_REGULATORY"/>
    <property type="match status" value="2"/>
</dbReference>
<keyword evidence="12" id="KW-0812">Transmembrane</keyword>
<dbReference type="InterPro" id="IPR003594">
    <property type="entry name" value="HATPase_dom"/>
</dbReference>
<dbReference type="SMART" id="SM00448">
    <property type="entry name" value="REC"/>
    <property type="match status" value="2"/>
</dbReference>
<dbReference type="AlphaFoldDB" id="A0A514CM52"/>
<dbReference type="InterPro" id="IPR036890">
    <property type="entry name" value="HATPase_C_sf"/>
</dbReference>
<dbReference type="SUPFAM" id="SSF48452">
    <property type="entry name" value="TPR-like"/>
    <property type="match status" value="2"/>
</dbReference>
<dbReference type="SUPFAM" id="SSF47384">
    <property type="entry name" value="Homodimeric domain of signal transducing histidine kinase"/>
    <property type="match status" value="1"/>
</dbReference>
<keyword evidence="17" id="KW-1185">Reference proteome</keyword>
<feature type="transmembrane region" description="Helical" evidence="12">
    <location>
        <begin position="231"/>
        <end position="248"/>
    </location>
</feature>
<dbReference type="InterPro" id="IPR011006">
    <property type="entry name" value="CheY-like_superfamily"/>
</dbReference>
<keyword evidence="3 11" id="KW-0597">Phosphoprotein</keyword>
<dbReference type="KEGG" id="echi:FKX85_18245"/>
<evidence type="ECO:0000313" key="17">
    <source>
        <dbReference type="Proteomes" id="UP000316614"/>
    </source>
</evidence>
<feature type="modified residue" description="4-aspartylphosphate" evidence="11">
    <location>
        <position position="834"/>
    </location>
</feature>
<dbReference type="PANTHER" id="PTHR45339">
    <property type="entry name" value="HYBRID SIGNAL TRANSDUCTION HISTIDINE KINASE J"/>
    <property type="match status" value="1"/>
</dbReference>
<dbReference type="InterPro" id="IPR036097">
    <property type="entry name" value="HisK_dim/P_sf"/>
</dbReference>
<evidence type="ECO:0000259" key="15">
    <source>
        <dbReference type="PROSITE" id="PS50110"/>
    </source>
</evidence>
<comment type="subunit">
    <text evidence="9">At low DSF concentrations, interacts with RpfF.</text>
</comment>
<dbReference type="Pfam" id="PF13181">
    <property type="entry name" value="TPR_8"/>
    <property type="match status" value="1"/>
</dbReference>
<dbReference type="GO" id="GO:0005524">
    <property type="term" value="F:ATP binding"/>
    <property type="evidence" value="ECO:0007669"/>
    <property type="project" value="UniProtKB-KW"/>
</dbReference>
<evidence type="ECO:0000256" key="3">
    <source>
        <dbReference type="ARBA" id="ARBA00022553"/>
    </source>
</evidence>
<evidence type="ECO:0000256" key="7">
    <source>
        <dbReference type="ARBA" id="ARBA00022840"/>
    </source>
</evidence>
<dbReference type="PRINTS" id="PR00344">
    <property type="entry name" value="BCTRLSENSOR"/>
</dbReference>
<evidence type="ECO:0000256" key="12">
    <source>
        <dbReference type="SAM" id="Phobius"/>
    </source>
</evidence>
<keyword evidence="4" id="KW-0808">Transferase</keyword>
<dbReference type="SUPFAM" id="SSF55874">
    <property type="entry name" value="ATPase domain of HSP90 chaperone/DNA topoisomerase II/histidine kinase"/>
    <property type="match status" value="1"/>
</dbReference>
<keyword evidence="12" id="KW-1133">Transmembrane helix</keyword>
<proteinExistence type="predicted"/>
<dbReference type="CDD" id="cd00156">
    <property type="entry name" value="REC"/>
    <property type="match status" value="1"/>
</dbReference>
<evidence type="ECO:0000256" key="8">
    <source>
        <dbReference type="ARBA" id="ARBA00023012"/>
    </source>
</evidence>
<evidence type="ECO:0000256" key="4">
    <source>
        <dbReference type="ARBA" id="ARBA00022679"/>
    </source>
</evidence>
<dbReference type="Pfam" id="PF02518">
    <property type="entry name" value="HATPase_c"/>
    <property type="match status" value="1"/>
</dbReference>
<dbReference type="SMART" id="SM00028">
    <property type="entry name" value="TPR"/>
    <property type="match status" value="5"/>
</dbReference>
<keyword evidence="5" id="KW-0547">Nucleotide-binding</keyword>
<accession>A0A514CM52</accession>
<keyword evidence="7" id="KW-0067">ATP-binding</keyword>
<dbReference type="InterPro" id="IPR011990">
    <property type="entry name" value="TPR-like_helical_dom_sf"/>
</dbReference>
<sequence>MKLLRFILLFQLISMMPVLKAMPFQVNSPHLAMSMEGKIDSLNNWAEKNIEKNTKKALDNSIVALDQAQKINYSLGEAESMINLGWIYYRMNQYSLAIEYAFKGHQSIVPLNNQRLLAKSLLNIGAIYSGSTDQLADALEYFEQAYEKSKPLNDNMLTGRALNNIAWILTQMGNYDEARDLITPYVKKNGNQFLSSFAHRTLGDINVAEGDTTAAIGNYKACFEILKSENAYYFTTVSVIIRLSRLYLARDQYYMAKRYLDQGKNISTENHYREHMVEINQMYAQYYEAIGNWKQALNFQKEYTALVDSLHGKLNAKSMGKLEAKFDFDQRLDAINTEMALNEKLINEKLQQQIFKRNIFLIGFILMIILATFILFSTYKIRKTKQQAESANRAKSDFISSMSHEIRTPLNGVIGFSDLLSSTTLDASQRQYINLINQSAKSLMEIVNDILDFSKIEAGKLEIEKSPTYMYDLGIEAINLIAFHAHKKQLELILDIDEDIPFSVMADQLRLKQILINLLSNAVKFTSKGEIILKIEYVRSLTNGEATIRFMVKDTGTGINKINQAKVFSAFTQEDSSTSRKFGGTGLGLTISKKLLEMMDSEIHLESEMGKGSAFWFDLDFVVLKKKSDKKISQILIGRKTLIIDDNNIHRHVISTVIHKLNGSIEQAKNEKQAHALLEKEAPFDLILINQNLYSIDGMTLAKKLKESSQIPATTKVILMHNAFVRDITLPEHVDAFLIKPFKKPDFLDIVHKLFNTEKDHTPETTFLVQPNDLEGLKTISPTILIAEDNMVNMILTKKMLRSLVPNSAILEAKNGKQAVEVFQTNDVDIIFMDIQMPVLNGYEATRMIRKLEGMDRHTPIIALTAGILNNEKQKSQTAGLDDFTAKPMDKEAITKILLYHLTQQVS</sequence>
<evidence type="ECO:0000256" key="1">
    <source>
        <dbReference type="ARBA" id="ARBA00000085"/>
    </source>
</evidence>
<dbReference type="Pfam" id="PF00072">
    <property type="entry name" value="Response_reg"/>
    <property type="match status" value="2"/>
</dbReference>
<keyword evidence="12" id="KW-0472">Membrane</keyword>
<dbReference type="InterPro" id="IPR001789">
    <property type="entry name" value="Sig_transdc_resp-reg_receiver"/>
</dbReference>
<dbReference type="CDD" id="cd00082">
    <property type="entry name" value="HisKA"/>
    <property type="match status" value="1"/>
</dbReference>
<feature type="transmembrane region" description="Helical" evidence="12">
    <location>
        <begin position="359"/>
        <end position="379"/>
    </location>
</feature>
<keyword evidence="6" id="KW-0418">Kinase</keyword>
<feature type="domain" description="Response regulatory" evidence="15">
    <location>
        <begin position="783"/>
        <end position="902"/>
    </location>
</feature>
<dbReference type="PROSITE" id="PS50109">
    <property type="entry name" value="HIS_KIN"/>
    <property type="match status" value="1"/>
</dbReference>
<evidence type="ECO:0000259" key="14">
    <source>
        <dbReference type="PROSITE" id="PS50109"/>
    </source>
</evidence>
<evidence type="ECO:0000256" key="10">
    <source>
        <dbReference type="ARBA" id="ARBA00068150"/>
    </source>
</evidence>
<gene>
    <name evidence="16" type="ORF">FKX85_18245</name>
</gene>
<dbReference type="SMART" id="SM00387">
    <property type="entry name" value="HATPase_c"/>
    <property type="match status" value="1"/>
</dbReference>
<dbReference type="FunFam" id="3.30.565.10:FF:000010">
    <property type="entry name" value="Sensor histidine kinase RcsC"/>
    <property type="match status" value="1"/>
</dbReference>
<evidence type="ECO:0000256" key="6">
    <source>
        <dbReference type="ARBA" id="ARBA00022777"/>
    </source>
</evidence>
<dbReference type="Gene3D" id="1.10.287.130">
    <property type="match status" value="1"/>
</dbReference>
<dbReference type="SMART" id="SM00388">
    <property type="entry name" value="HisKA"/>
    <property type="match status" value="1"/>
</dbReference>
<dbReference type="InterPro" id="IPR003661">
    <property type="entry name" value="HisK_dim/P_dom"/>
</dbReference>
<dbReference type="SUPFAM" id="SSF52172">
    <property type="entry name" value="CheY-like"/>
    <property type="match status" value="2"/>
</dbReference>
<evidence type="ECO:0000256" key="5">
    <source>
        <dbReference type="ARBA" id="ARBA00022741"/>
    </source>
</evidence>
<reference evidence="16 17" key="1">
    <citation type="submission" date="2019-06" db="EMBL/GenBank/DDBJ databases">
        <title>Echinicola alkalisoli sp. nov. isolated from saline soil.</title>
        <authorList>
            <person name="Sun J.-Q."/>
            <person name="Xu L."/>
        </authorList>
    </citation>
    <scope>NUCLEOTIDE SEQUENCE [LARGE SCALE GENOMIC DNA]</scope>
    <source>
        <strain evidence="16 17">LN3S3</strain>
    </source>
</reference>
<dbReference type="Gene3D" id="3.30.565.10">
    <property type="entry name" value="Histidine kinase-like ATPase, C-terminal domain"/>
    <property type="match status" value="1"/>
</dbReference>
<comment type="catalytic activity">
    <reaction evidence="1">
        <text>ATP + protein L-histidine = ADP + protein N-phospho-L-histidine.</text>
        <dbReference type="EC" id="2.7.13.3"/>
    </reaction>
</comment>
<dbReference type="RefSeq" id="WP_141616099.1">
    <property type="nucleotide sequence ID" value="NZ_CP041253.1"/>
</dbReference>
<dbReference type="InterPro" id="IPR004358">
    <property type="entry name" value="Sig_transdc_His_kin-like_C"/>
</dbReference>
<dbReference type="Pfam" id="PF13424">
    <property type="entry name" value="TPR_12"/>
    <property type="match status" value="1"/>
</dbReference>
<evidence type="ECO:0000256" key="9">
    <source>
        <dbReference type="ARBA" id="ARBA00064003"/>
    </source>
</evidence>
<dbReference type="InterPro" id="IPR019734">
    <property type="entry name" value="TPR_rpt"/>
</dbReference>
<dbReference type="OrthoDB" id="9811889at2"/>
<dbReference type="Gene3D" id="1.25.40.10">
    <property type="entry name" value="Tetratricopeptide repeat domain"/>
    <property type="match status" value="2"/>
</dbReference>
<protein>
    <recommendedName>
        <fullName evidence="10">Sensory/regulatory protein RpfC</fullName>
        <ecNumber evidence="2">2.7.13.3</ecNumber>
    </recommendedName>
</protein>
<dbReference type="EMBL" id="CP041253">
    <property type="protein sequence ID" value="QDH80878.1"/>
    <property type="molecule type" value="Genomic_DNA"/>
</dbReference>
<keyword evidence="8" id="KW-0902">Two-component regulatory system</keyword>
<evidence type="ECO:0000256" key="2">
    <source>
        <dbReference type="ARBA" id="ARBA00012438"/>
    </source>
</evidence>
<dbReference type="CDD" id="cd16922">
    <property type="entry name" value="HATPase_EvgS-ArcB-TorS-like"/>
    <property type="match status" value="1"/>
</dbReference>
<dbReference type="PANTHER" id="PTHR45339:SF1">
    <property type="entry name" value="HYBRID SIGNAL TRANSDUCTION HISTIDINE KINASE J"/>
    <property type="match status" value="1"/>
</dbReference>
<evidence type="ECO:0000256" key="13">
    <source>
        <dbReference type="SAM" id="SignalP"/>
    </source>
</evidence>
<organism evidence="16 17">
    <name type="scientific">Echinicola soli</name>
    <dbReference type="NCBI Taxonomy" id="2591634"/>
    <lineage>
        <taxon>Bacteria</taxon>
        <taxon>Pseudomonadati</taxon>
        <taxon>Bacteroidota</taxon>
        <taxon>Cytophagia</taxon>
        <taxon>Cytophagales</taxon>
        <taxon>Cyclobacteriaceae</taxon>
        <taxon>Echinicola</taxon>
    </lineage>
</organism>
<dbReference type="Proteomes" id="UP000316614">
    <property type="component" value="Chromosome"/>
</dbReference>
<feature type="chain" id="PRO_5021818793" description="Sensory/regulatory protein RpfC" evidence="13">
    <location>
        <begin position="22"/>
        <end position="907"/>
    </location>
</feature>
<name>A0A514CM52_9BACT</name>
<dbReference type="Gene3D" id="3.40.50.2300">
    <property type="match status" value="2"/>
</dbReference>
<feature type="domain" description="Response regulatory" evidence="15">
    <location>
        <begin position="640"/>
        <end position="755"/>
    </location>
</feature>
<dbReference type="InterPro" id="IPR005467">
    <property type="entry name" value="His_kinase_dom"/>
</dbReference>